<reference evidence="1 2" key="1">
    <citation type="journal article" date="2007" name="Nat. Biotechnol.">
        <title>Comparative analysis of the complete genome sequence of the plant growth-promoting bacterium Bacillus amyloliquefaciens FZB42.</title>
        <authorList>
            <person name="Chen X.H."/>
            <person name="Koumoutsi A."/>
            <person name="Scholz R."/>
            <person name="Eisenreich A."/>
            <person name="Schneider K."/>
            <person name="Heinemeyer I."/>
            <person name="Morgenstern B."/>
            <person name="Voss B."/>
            <person name="Hess W.R."/>
            <person name="Reva O."/>
            <person name="Junge H."/>
            <person name="Voigt B."/>
            <person name="Jungblut P.R."/>
            <person name="Vater J."/>
            <person name="Sussmuth R."/>
            <person name="Liesegang H."/>
            <person name="Strittmatter A."/>
            <person name="Gottschalk G."/>
            <person name="Borriss R."/>
        </authorList>
    </citation>
    <scope>NUCLEOTIDE SEQUENCE [LARGE SCALE GENOMIC DNA]</scope>
    <source>
        <strain evidence="2">DSM 23117 / BGSC 10A6 / LMG 26770 / FZB42</strain>
    </source>
</reference>
<organism evidence="1 2">
    <name type="scientific">Bacillus velezensis (strain DSM 23117 / BGSC 10A6 / LMG 26770 / FZB42)</name>
    <name type="common">Bacillus amyloliquefaciens subsp. plantarum</name>
    <dbReference type="NCBI Taxonomy" id="326423"/>
    <lineage>
        <taxon>Bacteria</taxon>
        <taxon>Bacillati</taxon>
        <taxon>Bacillota</taxon>
        <taxon>Bacilli</taxon>
        <taxon>Bacillales</taxon>
        <taxon>Bacillaceae</taxon>
        <taxon>Bacillus</taxon>
        <taxon>Bacillus amyloliquefaciens group</taxon>
    </lineage>
</organism>
<evidence type="ECO:0000313" key="1">
    <source>
        <dbReference type="EMBL" id="QDE58092.1"/>
    </source>
</evidence>
<gene>
    <name evidence="1" type="ORF">RBAM_38825</name>
</gene>
<sequence>MTFNVVFSFDNENSRSTRIEAESARALIDEIKACKDWYEYEHNGSAVVINMQQVTSFKVKKR</sequence>
<evidence type="ECO:0000313" key="2">
    <source>
        <dbReference type="Proteomes" id="UP000001120"/>
    </source>
</evidence>
<keyword evidence="2" id="KW-1185">Reference proteome</keyword>
<dbReference type="AlphaFoldDB" id="A0A4Y6AAX6"/>
<dbReference type="RefSeq" id="WP_023357081.1">
    <property type="nucleotide sequence ID" value="NC_009725.2"/>
</dbReference>
<dbReference type="EMBL" id="CP000560">
    <property type="protein sequence ID" value="QDE58092.1"/>
    <property type="molecule type" value="Genomic_DNA"/>
</dbReference>
<protein>
    <submittedName>
        <fullName evidence="1">Uncharacterized protein</fullName>
    </submittedName>
</protein>
<dbReference type="GeneID" id="93081806"/>
<dbReference type="KEGG" id="bay:RBAM_38825"/>
<name>A0A4Y6AAX6_BACVZ</name>
<proteinExistence type="predicted"/>
<accession>A0A4Y6AAX6</accession>
<dbReference type="Proteomes" id="UP000001120">
    <property type="component" value="Chromosome"/>
</dbReference>